<dbReference type="GO" id="GO:0005524">
    <property type="term" value="F:ATP binding"/>
    <property type="evidence" value="ECO:0007669"/>
    <property type="project" value="UniProtKB-UniRule"/>
</dbReference>
<dbReference type="SUPFAM" id="SSF56112">
    <property type="entry name" value="Protein kinase-like (PK-like)"/>
    <property type="match status" value="1"/>
</dbReference>
<feature type="binding site" evidence="3">
    <location>
        <position position="56"/>
    </location>
    <ligand>
        <name>ATP</name>
        <dbReference type="ChEBI" id="CHEBI:30616"/>
    </ligand>
</feature>
<dbReference type="PANTHER" id="PTHR44167:SF24">
    <property type="entry name" value="SERINE_THREONINE-PROTEIN KINASE CHK2"/>
    <property type="match status" value="1"/>
</dbReference>
<dbReference type="AlphaFoldDB" id="A0A4S8KXY2"/>
<dbReference type="GO" id="GO:0005634">
    <property type="term" value="C:nucleus"/>
    <property type="evidence" value="ECO:0007669"/>
    <property type="project" value="TreeGrafter"/>
</dbReference>
<evidence type="ECO:0000256" key="4">
    <source>
        <dbReference type="SAM" id="MobiDB-lite"/>
    </source>
</evidence>
<accession>A0A4S8KXY2</accession>
<dbReference type="InterPro" id="IPR000719">
    <property type="entry name" value="Prot_kinase_dom"/>
</dbReference>
<dbReference type="PROSITE" id="PS00108">
    <property type="entry name" value="PROTEIN_KINASE_ST"/>
    <property type="match status" value="1"/>
</dbReference>
<feature type="region of interest" description="Disordered" evidence="4">
    <location>
        <begin position="398"/>
        <end position="472"/>
    </location>
</feature>
<organism evidence="6 7">
    <name type="scientific">Dendrothele bispora (strain CBS 962.96)</name>
    <dbReference type="NCBI Taxonomy" id="1314807"/>
    <lineage>
        <taxon>Eukaryota</taxon>
        <taxon>Fungi</taxon>
        <taxon>Dikarya</taxon>
        <taxon>Basidiomycota</taxon>
        <taxon>Agaricomycotina</taxon>
        <taxon>Agaricomycetes</taxon>
        <taxon>Agaricomycetidae</taxon>
        <taxon>Agaricales</taxon>
        <taxon>Agaricales incertae sedis</taxon>
        <taxon>Dendrothele</taxon>
    </lineage>
</organism>
<feature type="compositionally biased region" description="Low complexity" evidence="4">
    <location>
        <begin position="541"/>
        <end position="555"/>
    </location>
</feature>
<feature type="region of interest" description="Disordered" evidence="4">
    <location>
        <begin position="488"/>
        <end position="507"/>
    </location>
</feature>
<proteinExistence type="predicted"/>
<dbReference type="OrthoDB" id="541276at2759"/>
<dbReference type="PROSITE" id="PS00107">
    <property type="entry name" value="PROTEIN_KINASE_ATP"/>
    <property type="match status" value="1"/>
</dbReference>
<dbReference type="InterPro" id="IPR017441">
    <property type="entry name" value="Protein_kinase_ATP_BS"/>
</dbReference>
<dbReference type="PANTHER" id="PTHR44167">
    <property type="entry name" value="OVARIAN-SPECIFIC SERINE/THREONINE-PROTEIN KINASE LOK-RELATED"/>
    <property type="match status" value="1"/>
</dbReference>
<keyword evidence="2 3" id="KW-0067">ATP-binding</keyword>
<protein>
    <submittedName>
        <fullName evidence="6">Kinase-like protein</fullName>
    </submittedName>
</protein>
<name>A0A4S8KXY2_DENBC</name>
<feature type="compositionally biased region" description="Low complexity" evidence="4">
    <location>
        <begin position="422"/>
        <end position="470"/>
    </location>
</feature>
<dbReference type="InterPro" id="IPR011009">
    <property type="entry name" value="Kinase-like_dom_sf"/>
</dbReference>
<dbReference type="PROSITE" id="PS50011">
    <property type="entry name" value="PROTEIN_KINASE_DOM"/>
    <property type="match status" value="1"/>
</dbReference>
<reference evidence="6 7" key="1">
    <citation type="journal article" date="2019" name="Nat. Ecol. Evol.">
        <title>Megaphylogeny resolves global patterns of mushroom evolution.</title>
        <authorList>
            <person name="Varga T."/>
            <person name="Krizsan K."/>
            <person name="Foldi C."/>
            <person name="Dima B."/>
            <person name="Sanchez-Garcia M."/>
            <person name="Sanchez-Ramirez S."/>
            <person name="Szollosi G.J."/>
            <person name="Szarkandi J.G."/>
            <person name="Papp V."/>
            <person name="Albert L."/>
            <person name="Andreopoulos W."/>
            <person name="Angelini C."/>
            <person name="Antonin V."/>
            <person name="Barry K.W."/>
            <person name="Bougher N.L."/>
            <person name="Buchanan P."/>
            <person name="Buyck B."/>
            <person name="Bense V."/>
            <person name="Catcheside P."/>
            <person name="Chovatia M."/>
            <person name="Cooper J."/>
            <person name="Damon W."/>
            <person name="Desjardin D."/>
            <person name="Finy P."/>
            <person name="Geml J."/>
            <person name="Haridas S."/>
            <person name="Hughes K."/>
            <person name="Justo A."/>
            <person name="Karasinski D."/>
            <person name="Kautmanova I."/>
            <person name="Kiss B."/>
            <person name="Kocsube S."/>
            <person name="Kotiranta H."/>
            <person name="LaButti K.M."/>
            <person name="Lechner B.E."/>
            <person name="Liimatainen K."/>
            <person name="Lipzen A."/>
            <person name="Lukacs Z."/>
            <person name="Mihaltcheva S."/>
            <person name="Morgado L.N."/>
            <person name="Niskanen T."/>
            <person name="Noordeloos M.E."/>
            <person name="Ohm R.A."/>
            <person name="Ortiz-Santana B."/>
            <person name="Ovrebo C."/>
            <person name="Racz N."/>
            <person name="Riley R."/>
            <person name="Savchenko A."/>
            <person name="Shiryaev A."/>
            <person name="Soop K."/>
            <person name="Spirin V."/>
            <person name="Szebenyi C."/>
            <person name="Tomsovsky M."/>
            <person name="Tulloss R.E."/>
            <person name="Uehling J."/>
            <person name="Grigoriev I.V."/>
            <person name="Vagvolgyi C."/>
            <person name="Papp T."/>
            <person name="Martin F.M."/>
            <person name="Miettinen O."/>
            <person name="Hibbett D.S."/>
            <person name="Nagy L.G."/>
        </authorList>
    </citation>
    <scope>NUCLEOTIDE SEQUENCE [LARGE SCALE GENOMIC DNA]</scope>
    <source>
        <strain evidence="6 7">CBS 962.96</strain>
    </source>
</reference>
<keyword evidence="6" id="KW-0808">Transferase</keyword>
<dbReference type="SMART" id="SM00220">
    <property type="entry name" value="S_TKc"/>
    <property type="match status" value="1"/>
</dbReference>
<dbReference type="Gene3D" id="1.10.510.10">
    <property type="entry name" value="Transferase(Phosphotransferase) domain 1"/>
    <property type="match status" value="1"/>
</dbReference>
<feature type="region of interest" description="Disordered" evidence="4">
    <location>
        <begin position="584"/>
        <end position="604"/>
    </location>
</feature>
<evidence type="ECO:0000256" key="3">
    <source>
        <dbReference type="PROSITE-ProRule" id="PRU10141"/>
    </source>
</evidence>
<evidence type="ECO:0000313" key="6">
    <source>
        <dbReference type="EMBL" id="THU80876.1"/>
    </source>
</evidence>
<feature type="region of interest" description="Disordered" evidence="4">
    <location>
        <begin position="519"/>
        <end position="564"/>
    </location>
</feature>
<evidence type="ECO:0000313" key="7">
    <source>
        <dbReference type="Proteomes" id="UP000297245"/>
    </source>
</evidence>
<dbReference type="InterPro" id="IPR008271">
    <property type="entry name" value="Ser/Thr_kinase_AS"/>
</dbReference>
<dbReference type="Proteomes" id="UP000297245">
    <property type="component" value="Unassembled WGS sequence"/>
</dbReference>
<sequence>MSPAPLPDFNGVILEEAQLVIGECIGSGAFGRVHQATFVGHHYYSPYPRDARLAVKCLPRPSAPTPGPQRDSLQARELSSHLKVSSHPSIATIHQVLFDKTYFYVVMDRYDGDLFEAIVDKGLFKDNDELIRNVFLQILEAVEFCHSNGVYHRDLKPRNVLYEQVGEQMNVRLTDFGLATLNEVSNTIKCGTSRYMSPESFGTEYRREAGYSTVQSDIWSLGVVLFNMITGHNPWNSPSLKDGHFSSYVADNNHLFRKHNISPEVNNIIQRIFVVEPNSRISISKLKNEIKSVKTFFREMQDTVNTVPFPVNDSAGPQIPSPTNASFGPLHPALFHTFPYPKTPTVPAPAFLPTTRARAPSSISGASYSYPDAETASNRPIWISELTEPYSAPTASDVSVISQPFGGPSSSDDDPSVPPHPSSSSSQSENESISSTGRSPTSSSSSEETSSSSRSSNSNSTPSSSSSPSTVLGIKSIEGPYSSTLTPFSSPVFDNDENNNNNNDIVTYDCRSRPRLSLNPRLIRRFRPNSVPFPSSPSSPSPSASSPSSPSFPTSNRHRFSTPTTFCSHYRKTDHDHMTTTTIENGKETQGQGERCTATKGSRMSRMGRKFWNETKRVLSGMS</sequence>
<keyword evidence="1 3" id="KW-0547">Nucleotide-binding</keyword>
<dbReference type="GO" id="GO:0004674">
    <property type="term" value="F:protein serine/threonine kinase activity"/>
    <property type="evidence" value="ECO:0007669"/>
    <property type="project" value="TreeGrafter"/>
</dbReference>
<keyword evidence="6" id="KW-0418">Kinase</keyword>
<dbReference type="Pfam" id="PF00069">
    <property type="entry name" value="Pkinase"/>
    <property type="match status" value="1"/>
</dbReference>
<gene>
    <name evidence="6" type="ORF">K435DRAFT_844942</name>
</gene>
<evidence type="ECO:0000256" key="2">
    <source>
        <dbReference type="ARBA" id="ARBA00022840"/>
    </source>
</evidence>
<dbReference type="EMBL" id="ML179862">
    <property type="protein sequence ID" value="THU80876.1"/>
    <property type="molecule type" value="Genomic_DNA"/>
</dbReference>
<dbReference type="GO" id="GO:0005737">
    <property type="term" value="C:cytoplasm"/>
    <property type="evidence" value="ECO:0007669"/>
    <property type="project" value="TreeGrafter"/>
</dbReference>
<dbReference type="GO" id="GO:0044773">
    <property type="term" value="P:mitotic DNA damage checkpoint signaling"/>
    <property type="evidence" value="ECO:0007669"/>
    <property type="project" value="TreeGrafter"/>
</dbReference>
<evidence type="ECO:0000259" key="5">
    <source>
        <dbReference type="PROSITE" id="PS50011"/>
    </source>
</evidence>
<feature type="domain" description="Protein kinase" evidence="5">
    <location>
        <begin position="19"/>
        <end position="297"/>
    </location>
</feature>
<evidence type="ECO:0000256" key="1">
    <source>
        <dbReference type="ARBA" id="ARBA00022741"/>
    </source>
</evidence>
<keyword evidence="7" id="KW-1185">Reference proteome</keyword>